<proteinExistence type="inferred from homology"/>
<evidence type="ECO:0000313" key="7">
    <source>
        <dbReference type="Proteomes" id="UP001223336"/>
    </source>
</evidence>
<dbReference type="Proteomes" id="UP001229862">
    <property type="component" value="Chromosome"/>
</dbReference>
<evidence type="ECO:0000256" key="1">
    <source>
        <dbReference type="ARBA" id="ARBA00005750"/>
    </source>
</evidence>
<dbReference type="RefSeq" id="WP_308133740.1">
    <property type="nucleotide sequence ID" value="NZ_CP133217.1"/>
</dbReference>
<dbReference type="Pfam" id="PF19567">
    <property type="entry name" value="CpsB_CapC"/>
    <property type="match status" value="1"/>
</dbReference>
<dbReference type="Proteomes" id="UP001223336">
    <property type="component" value="Unassembled WGS sequence"/>
</dbReference>
<evidence type="ECO:0000256" key="3">
    <source>
        <dbReference type="ARBA" id="ARBA00022801"/>
    </source>
</evidence>
<name>A0AA51MR48_9GAMM</name>
<dbReference type="InterPro" id="IPR016667">
    <property type="entry name" value="Caps_polysacc_synth_CpsB/CapC"/>
</dbReference>
<gene>
    <name evidence="5" type="ORF">RCC75_03505</name>
    <name evidence="6" type="ORF">RCG00_09230</name>
</gene>
<evidence type="ECO:0000313" key="6">
    <source>
        <dbReference type="EMBL" id="WML88543.1"/>
    </source>
</evidence>
<dbReference type="PANTHER" id="PTHR39181:SF1">
    <property type="entry name" value="TYROSINE-PROTEIN PHOSPHATASE YWQE"/>
    <property type="match status" value="1"/>
</dbReference>
<reference evidence="6 7" key="1">
    <citation type="submission" date="2023-08" db="EMBL/GenBank/DDBJ databases">
        <title>New molecular markers tilS and rpoB for phylogenetic and monitoring studies of the genus Thiothrix biodiversity.</title>
        <authorList>
            <person name="Ravin N.V."/>
            <person name="Smolyakov D."/>
            <person name="Markov N.D."/>
            <person name="Beletsky A.V."/>
            <person name="Mardanov A.V."/>
            <person name="Rudenko T.S."/>
            <person name="Grabovich M.Y."/>
        </authorList>
    </citation>
    <scope>NUCLEOTIDE SEQUENCE</scope>
    <source>
        <strain evidence="6">DNT52</strain>
        <strain evidence="5 7">H33</strain>
    </source>
</reference>
<dbReference type="PANTHER" id="PTHR39181">
    <property type="entry name" value="TYROSINE-PROTEIN PHOSPHATASE YWQE"/>
    <property type="match status" value="1"/>
</dbReference>
<dbReference type="AlphaFoldDB" id="A0AA51MR48"/>
<dbReference type="EMBL" id="CP133217">
    <property type="protein sequence ID" value="WML88543.1"/>
    <property type="molecule type" value="Genomic_DNA"/>
</dbReference>
<dbReference type="EMBL" id="JAVFKN010000002">
    <property type="protein sequence ID" value="MDQ5767575.1"/>
    <property type="molecule type" value="Genomic_DNA"/>
</dbReference>
<comment type="similarity">
    <text evidence="1">Belongs to the metallo-dependent hydrolases superfamily. CpsB/CapC family.</text>
</comment>
<dbReference type="Gene3D" id="3.20.20.140">
    <property type="entry name" value="Metal-dependent hydrolases"/>
    <property type="match status" value="1"/>
</dbReference>
<keyword evidence="7" id="KW-1185">Reference proteome</keyword>
<dbReference type="GO" id="GO:0004725">
    <property type="term" value="F:protein tyrosine phosphatase activity"/>
    <property type="evidence" value="ECO:0007669"/>
    <property type="project" value="UniProtKB-EC"/>
</dbReference>
<comment type="catalytic activity">
    <reaction evidence="4">
        <text>O-phospho-L-tyrosyl-[protein] + H2O = L-tyrosyl-[protein] + phosphate</text>
        <dbReference type="Rhea" id="RHEA:10684"/>
        <dbReference type="Rhea" id="RHEA-COMP:10136"/>
        <dbReference type="Rhea" id="RHEA-COMP:20101"/>
        <dbReference type="ChEBI" id="CHEBI:15377"/>
        <dbReference type="ChEBI" id="CHEBI:43474"/>
        <dbReference type="ChEBI" id="CHEBI:46858"/>
        <dbReference type="ChEBI" id="CHEBI:61978"/>
        <dbReference type="EC" id="3.1.3.48"/>
    </reaction>
</comment>
<sequence>MIDLHSHILPGLCDGSKNLETSLAMARIAVADGTTHLACTPHIYPGIYHNSTSTIVPALHHLQAALDEAEIPLTLIAGADVHMVPEVMMGLHNGDIPTLHGSRYFLLEPSHHVPVTGFLEQIENFINAGYVPLITHPERLRWLDDHYQDFVTAAQQGAWIQITAGAISGKFGNKAKQWSERMLQEGIVHIIASDAHGTERRPPILSEGIAAAIDITGDQAEIMRMVVERPQAVLDNANPAAVSQPPGLSTAFVPYMASEQLATKKGWFSRFFA</sequence>
<dbReference type="EC" id="3.1.3.48" evidence="2"/>
<protein>
    <recommendedName>
        <fullName evidence="2">protein-tyrosine-phosphatase</fullName>
        <ecNumber evidence="2">3.1.3.48</ecNumber>
    </recommendedName>
</protein>
<dbReference type="InterPro" id="IPR016195">
    <property type="entry name" value="Pol/histidinol_Pase-like"/>
</dbReference>
<dbReference type="PIRSF" id="PIRSF016557">
    <property type="entry name" value="Caps_synth_CpsB"/>
    <property type="match status" value="1"/>
</dbReference>
<dbReference type="SUPFAM" id="SSF89550">
    <property type="entry name" value="PHP domain-like"/>
    <property type="match status" value="1"/>
</dbReference>
<evidence type="ECO:0000256" key="4">
    <source>
        <dbReference type="ARBA" id="ARBA00051722"/>
    </source>
</evidence>
<keyword evidence="3 6" id="KW-0378">Hydrolase</keyword>
<accession>A0AA51MR48</accession>
<organism evidence="6">
    <name type="scientific">Thiothrix subterranea</name>
    <dbReference type="NCBI Taxonomy" id="2735563"/>
    <lineage>
        <taxon>Bacteria</taxon>
        <taxon>Pseudomonadati</taxon>
        <taxon>Pseudomonadota</taxon>
        <taxon>Gammaproteobacteria</taxon>
        <taxon>Thiotrichales</taxon>
        <taxon>Thiotrichaceae</taxon>
        <taxon>Thiothrix</taxon>
    </lineage>
</organism>
<dbReference type="GO" id="GO:0030145">
    <property type="term" value="F:manganese ion binding"/>
    <property type="evidence" value="ECO:0007669"/>
    <property type="project" value="InterPro"/>
</dbReference>
<evidence type="ECO:0000313" key="5">
    <source>
        <dbReference type="EMBL" id="MDQ5767575.1"/>
    </source>
</evidence>
<evidence type="ECO:0000256" key="2">
    <source>
        <dbReference type="ARBA" id="ARBA00013064"/>
    </source>
</evidence>